<reference evidence="1 2" key="1">
    <citation type="submission" date="2023-09" db="EMBL/GenBank/DDBJ databases">
        <title>Nesidiocoris tenuis whole genome shotgun sequence.</title>
        <authorList>
            <person name="Shibata T."/>
            <person name="Shimoda M."/>
            <person name="Kobayashi T."/>
            <person name="Uehara T."/>
        </authorList>
    </citation>
    <scope>NUCLEOTIDE SEQUENCE [LARGE SCALE GENOMIC DNA]</scope>
    <source>
        <strain evidence="1 2">Japan</strain>
    </source>
</reference>
<proteinExistence type="predicted"/>
<protein>
    <submittedName>
        <fullName evidence="1">Uncharacterized protein</fullName>
    </submittedName>
</protein>
<name>A0ABN7BBI2_9HEMI</name>
<evidence type="ECO:0000313" key="1">
    <source>
        <dbReference type="EMBL" id="BET01736.1"/>
    </source>
</evidence>
<evidence type="ECO:0000313" key="2">
    <source>
        <dbReference type="Proteomes" id="UP001307889"/>
    </source>
</evidence>
<keyword evidence="2" id="KW-1185">Reference proteome</keyword>
<gene>
    <name evidence="1" type="ORF">NTJ_14552</name>
</gene>
<dbReference type="Proteomes" id="UP001307889">
    <property type="component" value="Chromosome 13"/>
</dbReference>
<organism evidence="1 2">
    <name type="scientific">Nesidiocoris tenuis</name>
    <dbReference type="NCBI Taxonomy" id="355587"/>
    <lineage>
        <taxon>Eukaryota</taxon>
        <taxon>Metazoa</taxon>
        <taxon>Ecdysozoa</taxon>
        <taxon>Arthropoda</taxon>
        <taxon>Hexapoda</taxon>
        <taxon>Insecta</taxon>
        <taxon>Pterygota</taxon>
        <taxon>Neoptera</taxon>
        <taxon>Paraneoptera</taxon>
        <taxon>Hemiptera</taxon>
        <taxon>Heteroptera</taxon>
        <taxon>Panheteroptera</taxon>
        <taxon>Cimicomorpha</taxon>
        <taxon>Miridae</taxon>
        <taxon>Dicyphina</taxon>
        <taxon>Nesidiocoris</taxon>
    </lineage>
</organism>
<sequence length="94" mass="10873">MPRSRRTSTITDAPSGRAGIYFQRTFRPLYSMACQFSRFAPTASAKSQSTGDSQDRCLSAALLSRYQCPYQARANFGWDQYFFDQFLYRSRLLE</sequence>
<dbReference type="EMBL" id="AP028921">
    <property type="protein sequence ID" value="BET01736.1"/>
    <property type="molecule type" value="Genomic_DNA"/>
</dbReference>
<accession>A0ABN7BBI2</accession>